<dbReference type="PROSITE" id="PS51184">
    <property type="entry name" value="JMJC"/>
    <property type="match status" value="1"/>
</dbReference>
<feature type="compositionally biased region" description="Polar residues" evidence="9">
    <location>
        <begin position="1552"/>
        <end position="1566"/>
    </location>
</feature>
<dbReference type="PROSITE" id="PS51011">
    <property type="entry name" value="ARID"/>
    <property type="match status" value="1"/>
</dbReference>
<dbReference type="SMART" id="SM00249">
    <property type="entry name" value="PHD"/>
    <property type="match status" value="2"/>
</dbReference>
<dbReference type="GO" id="GO:0000785">
    <property type="term" value="C:chromatin"/>
    <property type="evidence" value="ECO:0007669"/>
    <property type="project" value="TreeGrafter"/>
</dbReference>
<dbReference type="SMART" id="SM01014">
    <property type="entry name" value="ARID"/>
    <property type="match status" value="1"/>
</dbReference>
<dbReference type="EMBL" id="JAVRRL010000101">
    <property type="protein sequence ID" value="KAK5107921.1"/>
    <property type="molecule type" value="Genomic_DNA"/>
</dbReference>
<dbReference type="Pfam" id="PF08429">
    <property type="entry name" value="PLU-1"/>
    <property type="match status" value="1"/>
</dbReference>
<dbReference type="FunFam" id="2.60.120.650:FF:000014">
    <property type="entry name" value="PHD transcription factor (Rum1)"/>
    <property type="match status" value="1"/>
</dbReference>
<keyword evidence="3" id="KW-0677">Repeat</keyword>
<dbReference type="GO" id="GO:0006355">
    <property type="term" value="P:regulation of DNA-templated transcription"/>
    <property type="evidence" value="ECO:0007669"/>
    <property type="project" value="TreeGrafter"/>
</dbReference>
<dbReference type="FunFam" id="3.30.40.10:FF:000322">
    <property type="entry name" value="PHD transcription factor (Rum1)"/>
    <property type="match status" value="1"/>
</dbReference>
<organism evidence="14 15">
    <name type="scientific">Meristemomyces frigidus</name>
    <dbReference type="NCBI Taxonomy" id="1508187"/>
    <lineage>
        <taxon>Eukaryota</taxon>
        <taxon>Fungi</taxon>
        <taxon>Dikarya</taxon>
        <taxon>Ascomycota</taxon>
        <taxon>Pezizomycotina</taxon>
        <taxon>Dothideomycetes</taxon>
        <taxon>Dothideomycetidae</taxon>
        <taxon>Mycosphaerellales</taxon>
        <taxon>Teratosphaeriaceae</taxon>
        <taxon>Meristemomyces</taxon>
    </lineage>
</organism>
<dbReference type="InterPro" id="IPR011011">
    <property type="entry name" value="Znf_FYVE_PHD"/>
</dbReference>
<evidence type="ECO:0000256" key="8">
    <source>
        <dbReference type="PROSITE-ProRule" id="PRU00146"/>
    </source>
</evidence>
<feature type="region of interest" description="Disordered" evidence="9">
    <location>
        <begin position="383"/>
        <end position="403"/>
    </location>
</feature>
<evidence type="ECO:0000256" key="5">
    <source>
        <dbReference type="ARBA" id="ARBA00022833"/>
    </source>
</evidence>
<dbReference type="PROSITE" id="PS50016">
    <property type="entry name" value="ZF_PHD_2"/>
    <property type="match status" value="2"/>
</dbReference>
<dbReference type="SMART" id="SM00545">
    <property type="entry name" value="JmjN"/>
    <property type="match status" value="1"/>
</dbReference>
<comment type="caution">
    <text evidence="14">The sequence shown here is derived from an EMBL/GenBank/DDBJ whole genome shotgun (WGS) entry which is preliminary data.</text>
</comment>
<feature type="region of interest" description="Disordered" evidence="9">
    <location>
        <begin position="321"/>
        <end position="356"/>
    </location>
</feature>
<feature type="domain" description="JmjN" evidence="12">
    <location>
        <begin position="110"/>
        <end position="151"/>
    </location>
</feature>
<gene>
    <name evidence="14" type="ORF">LTR62_000526</name>
</gene>
<keyword evidence="4 8" id="KW-0863">Zinc-finger</keyword>
<keyword evidence="7" id="KW-0539">Nucleus</keyword>
<feature type="compositionally biased region" description="Polar residues" evidence="9">
    <location>
        <begin position="1669"/>
        <end position="1699"/>
    </location>
</feature>
<dbReference type="Pfam" id="PF02373">
    <property type="entry name" value="JmjC"/>
    <property type="match status" value="1"/>
</dbReference>
<accession>A0AAN7TA48</accession>
<dbReference type="InterPro" id="IPR001965">
    <property type="entry name" value="Znf_PHD"/>
</dbReference>
<dbReference type="CDD" id="cd15543">
    <property type="entry name" value="PHD_RSF1"/>
    <property type="match status" value="1"/>
</dbReference>
<reference evidence="14" key="1">
    <citation type="submission" date="2023-08" db="EMBL/GenBank/DDBJ databases">
        <title>Black Yeasts Isolated from many extreme environments.</title>
        <authorList>
            <person name="Coleine C."/>
            <person name="Stajich J.E."/>
            <person name="Selbmann L."/>
        </authorList>
    </citation>
    <scope>NUCLEOTIDE SEQUENCE</scope>
    <source>
        <strain evidence="14">CCFEE 5401</strain>
    </source>
</reference>
<dbReference type="SMART" id="SM00501">
    <property type="entry name" value="BRIGHT"/>
    <property type="match status" value="1"/>
</dbReference>
<sequence length="1905" mass="213025">MVVPPMMGTGSAPVTMTATPTAMPTMMPPLPMGPGDELETPASLAAKLKSAERITAPGTLNGPPSGNNHAIPLSARRAEPLDLTTVERRGFPTEQPERPQKDRMFGIPEAPVYRPTEEEFRDPMEYIRKIAPEARRYGIIKIIPPDSWNPAFAINTERFHFRTRRQELNSVEGGNRVNNDYLDQLAKFHKQNGHNLNRFPSVDKRPLDLYRLKKTVERKGGFDQVCKGKRWAEVGRDLGYSGKIMSSLSTSLKNSYQKWLLPYEEYLRAYKPGVHQQLEAMNGGPYTPSPGPSPVKKQPPSTPAAHDTPPTLQAHAALHASMSGDGTPQPIIWSHESSQPPPLPQPPISTGGFTPVNAGGFTPVNAPALAPVPSFTSVNSRDGFAHPTITTPQHMSATPPVNGGQAAFISSQYGMPPLKRQHSDVALSADEMAAMDRRSKRLRRDVPVVAGSNMHHSSHARMSTGRQSSSVPRERGDHKPGEACEHCLRSDDESKILRCDSCDSAYHGYCLEPPLKQRPDYEWHCPRCLVGSGEYGFEEGDVYSLKGFQAKAAEFKRNHFQNIPRQFTPFTETKRTLEEADVEREFWRLVDELSDTTEVEYGADIHCTTHGSGFPTVEKQPRDSYASDPWNLNILPLDKESLFRHIQSDVSGMTIPWLYVGMCFSTFCWHNEDHFAYSANYQHFGETKTWYGVPGEDSYKFEEAMKEEVPELFETQPDLLFQLVTLARPDKLRKAGVRVYAVDQHAGQFVITFPRAYHAGFNHGFNFNEAVNFAPHDWEPFGEEGVKRLRGYRKQPCFSHDELLLTAASRENNIKTARWLAPALERMRDEELDARKQFLEPSPDELASLSEGEQAVPRYTAAPEIIDPATEEEEVICQFCKAYCHLSRYRCKKTGKTLCVLHAGNYECCDTPETERYAAQHGEHVLQYRMTDDVLIATVRKVVDKASIPETWAAKVDSELEENARPSLKHLRTLLAEGEKIQFDLSQLPDLRRFVERCNEWVEEATNYITRKQQNRRKNEKAWRKGAAKAAELEERDKELRKVENIRTLLATADEISFDCPEINTLRERADSIAEFQRDACTALNNIRGHTTADFEELMERGREFHVDIPEIDNLERVVKRLRWDDTAKLKRPNMETRRQDQTLKDIEIFLAEAAEIGVPENNPDILFFREHRAQGELWEQKAKELMAVEQVHYQQLDSLATQAATLPVCAETLAAVDAILRKQREIQDKIAALVEQSKNPDFRSRPTYEDLRGVIKALDDLQSKPNGTIELEKLQKQHEDWMREGKKLFGKANAPLHILHQHMMIVNNRNEACFDLTDKPRMPVEPSSREPTPEDGRPVADGSNSSRDVFCICRKPEAGMMIECEICHEWYHGKCLKIARGKVKEDDKYTCPICDWRVKIPRDAARPKLDDLQNWQDKLDTLPFQPEEEKVLSSIVSYGTNFRDFMKPFINPENPTTHEEINALRFYLRKIEGADILLADETNYLRQELHKWSPVAPEPPPVLNASGSTRKPRPTKQQKLMAQLGITNPDELPQQYKIKPHVAKRKASESLGKNQPLQPAGASSISPVGSMPPFTPSSSTCNGLAVNGETQPTTKKFLTPLAIQVMGEYAGAPVVSEMLRAEPHMNSEKLFKMKHILKHDQTMREVDPDVMRKSIANLTPSQMEPTFEYGTQSHRNSAQGTTSSYQDPPLFSTANGTSPIAAPLGSPATFTPMGFQHRAGTPTAPSFDAHIFDGAGASIFDSPGAAGEAKHTFDGHHRVGNGMFDNHGMPSNGLMMHTGAGGLHSPGPFGGSQLSVGNIDHVFDEMVYDHEGLGMGIPNFDGPGEEQGRVTSEGLGAGGLGADTGMAHAATAPPAPGVGEVQSKDDVVMSDAVHDHTSQAQEQNGTAAVVADKNDGMDMMGMME</sequence>
<dbReference type="Pfam" id="PF02928">
    <property type="entry name" value="zf-C5HC2"/>
    <property type="match status" value="1"/>
</dbReference>
<feature type="domain" description="PHD-type" evidence="10">
    <location>
        <begin position="481"/>
        <end position="531"/>
    </location>
</feature>
<dbReference type="Proteomes" id="UP001310890">
    <property type="component" value="Unassembled WGS sequence"/>
</dbReference>
<dbReference type="GO" id="GO:0008270">
    <property type="term" value="F:zinc ion binding"/>
    <property type="evidence" value="ECO:0007669"/>
    <property type="project" value="UniProtKB-KW"/>
</dbReference>
<dbReference type="Pfam" id="PF02375">
    <property type="entry name" value="JmjN"/>
    <property type="match status" value="1"/>
</dbReference>
<dbReference type="Gene3D" id="1.10.150.60">
    <property type="entry name" value="ARID DNA-binding domain"/>
    <property type="match status" value="1"/>
</dbReference>
<dbReference type="PANTHER" id="PTHR10694:SF33">
    <property type="entry name" value="LYSINE-SPECIFIC DEMETHYLASE 5"/>
    <property type="match status" value="1"/>
</dbReference>
<evidence type="ECO:0000259" key="11">
    <source>
        <dbReference type="PROSITE" id="PS51011"/>
    </source>
</evidence>
<dbReference type="InterPro" id="IPR013637">
    <property type="entry name" value="Lys_sp_deMease-like_dom"/>
</dbReference>
<evidence type="ECO:0000259" key="10">
    <source>
        <dbReference type="PROSITE" id="PS50016"/>
    </source>
</evidence>
<dbReference type="InterPro" id="IPR036431">
    <property type="entry name" value="ARID_dom_sf"/>
</dbReference>
<keyword evidence="2" id="KW-0479">Metal-binding</keyword>
<dbReference type="Pfam" id="PF00628">
    <property type="entry name" value="PHD"/>
    <property type="match status" value="2"/>
</dbReference>
<dbReference type="InterPro" id="IPR003347">
    <property type="entry name" value="JmjC_dom"/>
</dbReference>
<dbReference type="InterPro" id="IPR019786">
    <property type="entry name" value="Zinc_finger_PHD-type_CS"/>
</dbReference>
<evidence type="ECO:0000256" key="2">
    <source>
        <dbReference type="ARBA" id="ARBA00022723"/>
    </source>
</evidence>
<evidence type="ECO:0000256" key="7">
    <source>
        <dbReference type="ARBA" id="ARBA00023242"/>
    </source>
</evidence>
<feature type="compositionally biased region" description="Basic and acidic residues" evidence="9">
    <location>
        <begin position="472"/>
        <end position="481"/>
    </location>
</feature>
<feature type="domain" description="JmjC" evidence="13">
    <location>
        <begin position="624"/>
        <end position="790"/>
    </location>
</feature>
<feature type="domain" description="PHD-type" evidence="10">
    <location>
        <begin position="1349"/>
        <end position="1398"/>
    </location>
</feature>
<dbReference type="PROSITE" id="PS01359">
    <property type="entry name" value="ZF_PHD_1"/>
    <property type="match status" value="2"/>
</dbReference>
<feature type="region of interest" description="Disordered" evidence="9">
    <location>
        <begin position="278"/>
        <end position="309"/>
    </location>
</feature>
<dbReference type="InterPro" id="IPR013083">
    <property type="entry name" value="Znf_RING/FYVE/PHD"/>
</dbReference>
<evidence type="ECO:0000256" key="4">
    <source>
        <dbReference type="ARBA" id="ARBA00022771"/>
    </source>
</evidence>
<feature type="compositionally biased region" description="Polar residues" evidence="9">
    <location>
        <begin position="460"/>
        <end position="471"/>
    </location>
</feature>
<dbReference type="InterPro" id="IPR055499">
    <property type="entry name" value="DUF7071"/>
</dbReference>
<dbReference type="SUPFAM" id="SSF46774">
    <property type="entry name" value="ARID-like"/>
    <property type="match status" value="1"/>
</dbReference>
<dbReference type="CDD" id="cd15518">
    <property type="entry name" value="PHD_Ecm5p_Lid2p_like"/>
    <property type="match status" value="1"/>
</dbReference>
<feature type="domain" description="ARID" evidence="11">
    <location>
        <begin position="175"/>
        <end position="268"/>
    </location>
</feature>
<dbReference type="Gene3D" id="3.30.40.10">
    <property type="entry name" value="Zinc/RING finger domain, C3HC4 (zinc finger)"/>
    <property type="match status" value="2"/>
</dbReference>
<protein>
    <submittedName>
        <fullName evidence="14">Uncharacterized protein</fullName>
    </submittedName>
</protein>
<dbReference type="GO" id="GO:0003677">
    <property type="term" value="F:DNA binding"/>
    <property type="evidence" value="ECO:0007669"/>
    <property type="project" value="InterPro"/>
</dbReference>
<dbReference type="CDD" id="cd16100">
    <property type="entry name" value="ARID"/>
    <property type="match status" value="1"/>
</dbReference>
<evidence type="ECO:0000256" key="9">
    <source>
        <dbReference type="SAM" id="MobiDB-lite"/>
    </source>
</evidence>
<feature type="region of interest" description="Disordered" evidence="9">
    <location>
        <begin position="1542"/>
        <end position="1566"/>
    </location>
</feature>
<feature type="region of interest" description="Disordered" evidence="9">
    <location>
        <begin position="1497"/>
        <end position="1517"/>
    </location>
</feature>
<proteinExistence type="predicted"/>
<dbReference type="GO" id="GO:0034647">
    <property type="term" value="F:histone H3K4me/H3K4me2/H3K4me3 demethylase activity"/>
    <property type="evidence" value="ECO:0007669"/>
    <property type="project" value="TreeGrafter"/>
</dbReference>
<evidence type="ECO:0000259" key="12">
    <source>
        <dbReference type="PROSITE" id="PS51183"/>
    </source>
</evidence>
<dbReference type="InterPro" id="IPR004198">
    <property type="entry name" value="Znf_C5HC2"/>
</dbReference>
<evidence type="ECO:0000256" key="1">
    <source>
        <dbReference type="ARBA" id="ARBA00004123"/>
    </source>
</evidence>
<evidence type="ECO:0000313" key="15">
    <source>
        <dbReference type="Proteomes" id="UP001310890"/>
    </source>
</evidence>
<evidence type="ECO:0000259" key="13">
    <source>
        <dbReference type="PROSITE" id="PS51184"/>
    </source>
</evidence>
<dbReference type="Pfam" id="PF01388">
    <property type="entry name" value="ARID"/>
    <property type="match status" value="1"/>
</dbReference>
<dbReference type="Gene3D" id="2.60.120.650">
    <property type="entry name" value="Cupin"/>
    <property type="match status" value="1"/>
</dbReference>
<name>A0AAN7TA48_9PEZI</name>
<dbReference type="SUPFAM" id="SSF51197">
    <property type="entry name" value="Clavaminate synthase-like"/>
    <property type="match status" value="1"/>
</dbReference>
<dbReference type="GO" id="GO:0005634">
    <property type="term" value="C:nucleus"/>
    <property type="evidence" value="ECO:0007669"/>
    <property type="project" value="UniProtKB-SubCell"/>
</dbReference>
<dbReference type="PROSITE" id="PS51183">
    <property type="entry name" value="JMJN"/>
    <property type="match status" value="1"/>
</dbReference>
<evidence type="ECO:0000313" key="14">
    <source>
        <dbReference type="EMBL" id="KAK5107921.1"/>
    </source>
</evidence>
<dbReference type="InterPro" id="IPR019787">
    <property type="entry name" value="Znf_PHD-finger"/>
</dbReference>
<dbReference type="InterPro" id="IPR001606">
    <property type="entry name" value="ARID_dom"/>
</dbReference>
<dbReference type="InterPro" id="IPR003349">
    <property type="entry name" value="JmjN"/>
</dbReference>
<feature type="region of interest" description="Disordered" evidence="9">
    <location>
        <begin position="55"/>
        <end position="79"/>
    </location>
</feature>
<dbReference type="Pfam" id="PF23257">
    <property type="entry name" value="DUF7071"/>
    <property type="match status" value="1"/>
</dbReference>
<keyword evidence="5" id="KW-0862">Zinc</keyword>
<dbReference type="SUPFAM" id="SSF57903">
    <property type="entry name" value="FYVE/PHD zinc finger"/>
    <property type="match status" value="2"/>
</dbReference>
<dbReference type="FunFam" id="1.10.150.60:FF:000010">
    <property type="entry name" value="PHD transcription factor (Rum1)"/>
    <property type="match status" value="1"/>
</dbReference>
<feature type="region of interest" description="Disordered" evidence="9">
    <location>
        <begin position="450"/>
        <end position="481"/>
    </location>
</feature>
<dbReference type="PANTHER" id="PTHR10694">
    <property type="entry name" value="LYSINE-SPECIFIC DEMETHYLASE"/>
    <property type="match status" value="1"/>
</dbReference>
<feature type="region of interest" description="Disordered" evidence="9">
    <location>
        <begin position="1320"/>
        <end position="1345"/>
    </location>
</feature>
<comment type="subcellular location">
    <subcellularLocation>
        <location evidence="1">Nucleus</location>
    </subcellularLocation>
</comment>
<feature type="region of interest" description="Disordered" evidence="9">
    <location>
        <begin position="1669"/>
        <end position="1712"/>
    </location>
</feature>
<feature type="compositionally biased region" description="Basic and acidic residues" evidence="9">
    <location>
        <begin position="1320"/>
        <end position="1339"/>
    </location>
</feature>
<evidence type="ECO:0000256" key="3">
    <source>
        <dbReference type="ARBA" id="ARBA00022737"/>
    </source>
</evidence>
<keyword evidence="6" id="KW-0408">Iron</keyword>
<dbReference type="SMART" id="SM00558">
    <property type="entry name" value="JmjC"/>
    <property type="match status" value="1"/>
</dbReference>
<evidence type="ECO:0000256" key="6">
    <source>
        <dbReference type="ARBA" id="ARBA00023004"/>
    </source>
</evidence>